<evidence type="ECO:0000313" key="4">
    <source>
        <dbReference type="EMBL" id="CDF88266.1"/>
    </source>
</evidence>
<sequence length="492" mass="55431">MFDKLKSKIENAIDSKHPHEIQISIPDASKVSKKDIYRYRYNYGVNLGSLFVLENWIYDDLFGHGGGSELDAVTSEMKATSASDAGRKLAQHYESYISSIDWAFLQNAGVTAVRVPIGYWHVGNGKFVDGLPHESVKHVYQSAKPWDFLKQLTATAGGHDIGVLVDLHGLPGGANADSHSGCTISTASFFHNSGYINQVVNEILPFIAKDICVNNENVIGLQIVNESVFDNKASGQKSYYLKAVKAIQNVDSTLPVVISDGWWPQQWADWVQKHGLATTVVVDSHVYRCFSDGDKAKSAQEITGELSKTLNFPKDQADYMVGEFSCVLDSKTWDMTHGDRQKLVQTFGNTEISVFAENASWGWFFWTLQFEHGDGGEWGFVPMVNNSAIPKRPSGAHSIIGDNEIKMFVQQHADYWKDKGGDHMEHWRYEDGLRSSVADMSAFANFKNSLVGRWYSWKTQRRQQYVKQKGDGEFMWEWEQGYQKGLDESNHY</sequence>
<evidence type="ECO:0000313" key="5">
    <source>
        <dbReference type="Proteomes" id="UP000019375"/>
    </source>
</evidence>
<dbReference type="PANTHER" id="PTHR31297:SF43">
    <property type="entry name" value="GLUCAN 1,3-BETA-GLUCOSIDASE 3"/>
    <property type="match status" value="1"/>
</dbReference>
<dbReference type="Proteomes" id="UP000019375">
    <property type="component" value="Unassembled WGS sequence"/>
</dbReference>
<gene>
    <name evidence="4" type="ORF">BN860_06040g</name>
</gene>
<evidence type="ECO:0000256" key="1">
    <source>
        <dbReference type="ARBA" id="ARBA00005641"/>
    </source>
</evidence>
<dbReference type="GO" id="GO:0046557">
    <property type="term" value="F:glucan endo-1,6-beta-glucosidase activity"/>
    <property type="evidence" value="ECO:0007669"/>
    <property type="project" value="TreeGrafter"/>
</dbReference>
<protein>
    <submittedName>
        <fullName evidence="4">BN860_06040g1_1</fullName>
    </submittedName>
</protein>
<accession>A0A8J2X621</accession>
<dbReference type="GO" id="GO:0005576">
    <property type="term" value="C:extracellular region"/>
    <property type="evidence" value="ECO:0007669"/>
    <property type="project" value="TreeGrafter"/>
</dbReference>
<dbReference type="GO" id="GO:0005737">
    <property type="term" value="C:cytoplasm"/>
    <property type="evidence" value="ECO:0007669"/>
    <property type="project" value="UniProtKB-ARBA"/>
</dbReference>
<evidence type="ECO:0000256" key="2">
    <source>
        <dbReference type="ARBA" id="ARBA00022801"/>
    </source>
</evidence>
<dbReference type="OrthoDB" id="1887033at2759"/>
<dbReference type="SUPFAM" id="SSF51445">
    <property type="entry name" value="(Trans)glycosidases"/>
    <property type="match status" value="1"/>
</dbReference>
<dbReference type="PANTHER" id="PTHR31297">
    <property type="entry name" value="GLUCAN ENDO-1,6-BETA-GLUCOSIDASE B"/>
    <property type="match status" value="1"/>
</dbReference>
<dbReference type="InterPro" id="IPR050386">
    <property type="entry name" value="Glycosyl_hydrolase_5"/>
</dbReference>
<keyword evidence="3" id="KW-0326">Glycosidase</keyword>
<dbReference type="Gene3D" id="3.20.20.80">
    <property type="entry name" value="Glycosidases"/>
    <property type="match status" value="1"/>
</dbReference>
<organism evidence="4 5">
    <name type="scientific">Zygosaccharomyces bailii (strain CLIB 213 / ATCC 58445 / CBS 680 / BCRC 21525 / NBRC 1098 / NCYC 1416 / NRRL Y-2227)</name>
    <dbReference type="NCBI Taxonomy" id="1333698"/>
    <lineage>
        <taxon>Eukaryota</taxon>
        <taxon>Fungi</taxon>
        <taxon>Dikarya</taxon>
        <taxon>Ascomycota</taxon>
        <taxon>Saccharomycotina</taxon>
        <taxon>Saccharomycetes</taxon>
        <taxon>Saccharomycetales</taxon>
        <taxon>Saccharomycetaceae</taxon>
        <taxon>Zygosaccharomyces</taxon>
    </lineage>
</organism>
<dbReference type="GO" id="GO:0009986">
    <property type="term" value="C:cell surface"/>
    <property type="evidence" value="ECO:0007669"/>
    <property type="project" value="TreeGrafter"/>
</dbReference>
<comment type="similarity">
    <text evidence="1">Belongs to the glycosyl hydrolase 5 (cellulase A) family.</text>
</comment>
<keyword evidence="2" id="KW-0378">Hydrolase</keyword>
<proteinExistence type="inferred from homology"/>
<dbReference type="EMBL" id="HG316455">
    <property type="protein sequence ID" value="CDF88266.1"/>
    <property type="molecule type" value="Genomic_DNA"/>
</dbReference>
<dbReference type="FunFam" id="3.20.20.80:FF:000100">
    <property type="entry name" value="Glycoside hydrolase superfamily"/>
    <property type="match status" value="1"/>
</dbReference>
<keyword evidence="5" id="KW-1185">Reference proteome</keyword>
<evidence type="ECO:0000256" key="3">
    <source>
        <dbReference type="ARBA" id="ARBA00023295"/>
    </source>
</evidence>
<dbReference type="AlphaFoldDB" id="A0A8J2X621"/>
<reference evidence="5" key="1">
    <citation type="journal article" date="2013" name="Genome Announc.">
        <title>Genome sequence of the food spoilage yeast Zygosaccharomyces bailii CLIB 213(T).</title>
        <authorList>
            <person name="Galeote V."/>
            <person name="Bigey F."/>
            <person name="Devillers H."/>
            <person name="Neuveglise C."/>
            <person name="Dequin S."/>
        </authorList>
    </citation>
    <scope>NUCLEOTIDE SEQUENCE [LARGE SCALE GENOMIC DNA]</scope>
    <source>
        <strain evidence="5">CLIB 213 / ATCC 58445 / CBS 680 / CCRC 21525 / NBRC 1098 / NCYC 1416 / NRRL Y-2227</strain>
    </source>
</reference>
<name>A0A8J2X621_ZYGB2</name>
<dbReference type="InterPro" id="IPR017853">
    <property type="entry name" value="GH"/>
</dbReference>
<dbReference type="GO" id="GO:0009251">
    <property type="term" value="P:glucan catabolic process"/>
    <property type="evidence" value="ECO:0007669"/>
    <property type="project" value="TreeGrafter"/>
</dbReference>